<dbReference type="InterPro" id="IPR051910">
    <property type="entry name" value="ComF/GntX_DNA_util-trans"/>
</dbReference>
<organism evidence="2 3">
    <name type="scientific">Staphylococcus auricularis</name>
    <dbReference type="NCBI Taxonomy" id="29379"/>
    <lineage>
        <taxon>Bacteria</taxon>
        <taxon>Bacillati</taxon>
        <taxon>Bacillota</taxon>
        <taxon>Bacilli</taxon>
        <taxon>Bacillales</taxon>
        <taxon>Staphylococcaceae</taxon>
        <taxon>Staphylococcus</taxon>
    </lineage>
</organism>
<dbReference type="EMBL" id="PPQW01000003">
    <property type="protein sequence ID" value="PNZ69453.1"/>
    <property type="molecule type" value="Genomic_DNA"/>
</dbReference>
<evidence type="ECO:0000313" key="2">
    <source>
        <dbReference type="EMBL" id="PNZ69453.1"/>
    </source>
</evidence>
<dbReference type="InterPro" id="IPR029057">
    <property type="entry name" value="PRTase-like"/>
</dbReference>
<evidence type="ECO:0000313" key="3">
    <source>
        <dbReference type="Proteomes" id="UP000242470"/>
    </source>
</evidence>
<comment type="caution">
    <text evidence="2">The sequence shown here is derived from an EMBL/GenBank/DDBJ whole genome shotgun (WGS) entry which is preliminary data.</text>
</comment>
<dbReference type="GeneID" id="64982796"/>
<dbReference type="PANTHER" id="PTHR47505:SF1">
    <property type="entry name" value="DNA UTILIZATION PROTEIN YHGH"/>
    <property type="match status" value="1"/>
</dbReference>
<dbReference type="CDD" id="cd06223">
    <property type="entry name" value="PRTases_typeI"/>
    <property type="match status" value="1"/>
</dbReference>
<accession>A0AAP8PR96</accession>
<evidence type="ECO:0000256" key="1">
    <source>
        <dbReference type="ARBA" id="ARBA00008007"/>
    </source>
</evidence>
<sequence>MTKCVQCQSHFHTPITITNFYKKEPRLCPSCAAQWKACKLDHTNRCPRCLKLLAEGEDECLDCAFLAERFTLMHQLYCDYQYQGHVKALIQQYKFMGDVALSECFAQQLQLPREKYDYLVPIPSPYERDRERTFNPVCQLLQQKEIYYHELLTTKLRPKQSELSKIKRAHLANPFELKSEENLTDKSILLIDDIYTTGMTVHHAGEILYDRNIRKSDVLTLAR</sequence>
<dbReference type="RefSeq" id="WP_059106872.1">
    <property type="nucleotide sequence ID" value="NZ_AP024589.1"/>
</dbReference>
<proteinExistence type="inferred from homology"/>
<name>A0AAP8PR96_9STAP</name>
<comment type="similarity">
    <text evidence="1">Belongs to the ComF/GntX family.</text>
</comment>
<dbReference type="InterPro" id="IPR000836">
    <property type="entry name" value="PRTase_dom"/>
</dbReference>
<dbReference type="PANTHER" id="PTHR47505">
    <property type="entry name" value="DNA UTILIZATION PROTEIN YHGH"/>
    <property type="match status" value="1"/>
</dbReference>
<dbReference type="Gene3D" id="3.40.50.2020">
    <property type="match status" value="1"/>
</dbReference>
<dbReference type="Proteomes" id="UP000242470">
    <property type="component" value="Unassembled WGS sequence"/>
</dbReference>
<dbReference type="AlphaFoldDB" id="A0AAP8PR96"/>
<gene>
    <name evidence="2" type="ORF">CD158_00800</name>
</gene>
<dbReference type="SUPFAM" id="SSF53271">
    <property type="entry name" value="PRTase-like"/>
    <property type="match status" value="1"/>
</dbReference>
<reference evidence="2 3" key="1">
    <citation type="submission" date="2017-08" db="EMBL/GenBank/DDBJ databases">
        <title>Draft genome sequences of 64 type strains of genus Staph aureus.</title>
        <authorList>
            <person name="Cole K."/>
            <person name="Golubchik T."/>
            <person name="Russell J."/>
            <person name="Foster D."/>
            <person name="Llewelyn M."/>
            <person name="Wilson D."/>
            <person name="Crook D."/>
            <person name="Paul J."/>
        </authorList>
    </citation>
    <scope>NUCLEOTIDE SEQUENCE [LARGE SCALE GENOMIC DNA]</scope>
    <source>
        <strain evidence="2 3">NCTC 12101</strain>
    </source>
</reference>
<protein>
    <submittedName>
        <fullName evidence="2">ComF family protein</fullName>
    </submittedName>
</protein>